<dbReference type="Pfam" id="PF03023">
    <property type="entry name" value="MurJ"/>
    <property type="match status" value="1"/>
</dbReference>
<evidence type="ECO:0000256" key="5">
    <source>
        <dbReference type="ARBA" id="ARBA00022984"/>
    </source>
</evidence>
<feature type="transmembrane region" description="Helical" evidence="10">
    <location>
        <begin position="12"/>
        <end position="37"/>
    </location>
</feature>
<accession>A0A1H4PGQ5</accession>
<evidence type="ECO:0000256" key="2">
    <source>
        <dbReference type="ARBA" id="ARBA00022475"/>
    </source>
</evidence>
<keyword evidence="4" id="KW-0133">Cell shape</keyword>
<dbReference type="GO" id="GO:0009252">
    <property type="term" value="P:peptidoglycan biosynthetic process"/>
    <property type="evidence" value="ECO:0007669"/>
    <property type="project" value="UniProtKB-KW"/>
</dbReference>
<feature type="transmembrane region" description="Helical" evidence="10">
    <location>
        <begin position="161"/>
        <end position="183"/>
    </location>
</feature>
<keyword evidence="5" id="KW-0573">Peptidoglycan synthesis</keyword>
<comment type="subcellular location">
    <subcellularLocation>
        <location evidence="1">Cell membrane</location>
        <topology evidence="1">Multi-pass membrane protein</topology>
    </subcellularLocation>
</comment>
<keyword evidence="2" id="KW-1003">Cell membrane</keyword>
<dbReference type="PANTHER" id="PTHR47019">
    <property type="entry name" value="LIPID II FLIPPASE MURJ"/>
    <property type="match status" value="1"/>
</dbReference>
<organism evidence="11 12">
    <name type="scientific">Terriglobus roseus</name>
    <dbReference type="NCBI Taxonomy" id="392734"/>
    <lineage>
        <taxon>Bacteria</taxon>
        <taxon>Pseudomonadati</taxon>
        <taxon>Acidobacteriota</taxon>
        <taxon>Terriglobia</taxon>
        <taxon>Terriglobales</taxon>
        <taxon>Acidobacteriaceae</taxon>
        <taxon>Terriglobus</taxon>
    </lineage>
</organism>
<dbReference type="InterPro" id="IPR051050">
    <property type="entry name" value="Lipid_II_flippase_MurJ/MviN"/>
</dbReference>
<protein>
    <submittedName>
        <fullName evidence="11">Putative peptidoglycan lipid II flippase</fullName>
    </submittedName>
</protein>
<dbReference type="GO" id="GO:0008360">
    <property type="term" value="P:regulation of cell shape"/>
    <property type="evidence" value="ECO:0007669"/>
    <property type="project" value="UniProtKB-KW"/>
</dbReference>
<sequence>MRPGGSSSAYSASLLLMISALLSGVLGLVRSSLIAYFFGAGGSVDAYNAAFELPETINYLLIGGVASTTFIKLLTQYEAEGRQEEGDRALSNILNVMLTVLAVAALLGMAIAPLYVKYKFHNFYSEETARQCVWMTRCLLFNPLLLLSGGVFGSRLMAKKIFFYQALQPLVYNGGIILGLVLLHARFGIYSLAIGAVTGAVLGMFALNLVGARSIGMRWSPEYDWKHPALREWIRLSLPLMLGQSLVTLDPQIRSYFASEVKGAVALMSYSRQLFNSPMTVIGPAAGAASLPFFASLWAKADVAAFSAAVNRSVSRLLSVSLLLTALLIALAYPIVDVALRRGRFHASDASAAAQLFVLFCLSLIFWTSQNLYARAFYGAGNTLTPMISGTVVTVLSLPVYWLLFHTNGVRGLVIASDLGIGAHMISLAVLLHRKRMVSLTELQWLELGKALLASLASGSAAALVLHVLPLGTSHAANFIRLVLGSAVWLGVALGLLVAMKSSLPAAVLRRRSANVQLPIRVNATDAPDRN</sequence>
<evidence type="ECO:0000256" key="1">
    <source>
        <dbReference type="ARBA" id="ARBA00004651"/>
    </source>
</evidence>
<evidence type="ECO:0000256" key="7">
    <source>
        <dbReference type="ARBA" id="ARBA00023136"/>
    </source>
</evidence>
<evidence type="ECO:0000256" key="9">
    <source>
        <dbReference type="ARBA" id="ARBA00061532"/>
    </source>
</evidence>
<feature type="transmembrane region" description="Helical" evidence="10">
    <location>
        <begin position="479"/>
        <end position="500"/>
    </location>
</feature>
<comment type="function">
    <text evidence="8">Involved in peptidoglycan biosynthesis. Transports lipid-linked peptidoglycan precursors from the inner to the outer leaflet of the cytoplasmic membrane.</text>
</comment>
<feature type="transmembrane region" description="Helical" evidence="10">
    <location>
        <begin position="317"/>
        <end position="336"/>
    </location>
</feature>
<evidence type="ECO:0000256" key="8">
    <source>
        <dbReference type="ARBA" id="ARBA00060041"/>
    </source>
</evidence>
<evidence type="ECO:0000256" key="10">
    <source>
        <dbReference type="SAM" id="Phobius"/>
    </source>
</evidence>
<reference evidence="11 12" key="1">
    <citation type="submission" date="2016-10" db="EMBL/GenBank/DDBJ databases">
        <authorList>
            <person name="de Groot N.N."/>
        </authorList>
    </citation>
    <scope>NUCLEOTIDE SEQUENCE [LARGE SCALE GENOMIC DNA]</scope>
    <source>
        <strain evidence="11 12">AB35.6</strain>
    </source>
</reference>
<dbReference type="PRINTS" id="PR01806">
    <property type="entry name" value="VIRFACTRMVIN"/>
</dbReference>
<evidence type="ECO:0000313" key="12">
    <source>
        <dbReference type="Proteomes" id="UP000182409"/>
    </source>
</evidence>
<feature type="transmembrane region" description="Helical" evidence="10">
    <location>
        <begin position="386"/>
        <end position="404"/>
    </location>
</feature>
<dbReference type="GO" id="GO:0005886">
    <property type="term" value="C:plasma membrane"/>
    <property type="evidence" value="ECO:0007669"/>
    <property type="project" value="UniProtKB-SubCell"/>
</dbReference>
<feature type="transmembrane region" description="Helical" evidence="10">
    <location>
        <begin position="452"/>
        <end position="473"/>
    </location>
</feature>
<keyword evidence="6 10" id="KW-1133">Transmembrane helix</keyword>
<dbReference type="GO" id="GO:0015648">
    <property type="term" value="F:lipid-linked peptidoglycan transporter activity"/>
    <property type="evidence" value="ECO:0007669"/>
    <property type="project" value="TreeGrafter"/>
</dbReference>
<gene>
    <name evidence="11" type="ORF">SAMN05443244_2557</name>
</gene>
<dbReference type="AlphaFoldDB" id="A0A1H4PGQ5"/>
<feature type="transmembrane region" description="Helical" evidence="10">
    <location>
        <begin position="96"/>
        <end position="114"/>
    </location>
</feature>
<dbReference type="EMBL" id="FNSD01000001">
    <property type="protein sequence ID" value="SEC06575.1"/>
    <property type="molecule type" value="Genomic_DNA"/>
</dbReference>
<evidence type="ECO:0000256" key="3">
    <source>
        <dbReference type="ARBA" id="ARBA00022692"/>
    </source>
</evidence>
<dbReference type="Proteomes" id="UP000182409">
    <property type="component" value="Unassembled WGS sequence"/>
</dbReference>
<feature type="transmembrane region" description="Helical" evidence="10">
    <location>
        <begin position="57"/>
        <end position="75"/>
    </location>
</feature>
<dbReference type="InterPro" id="IPR004268">
    <property type="entry name" value="MurJ"/>
</dbReference>
<proteinExistence type="inferred from homology"/>
<dbReference type="PANTHER" id="PTHR47019:SF1">
    <property type="entry name" value="LIPID II FLIPPASE MURJ"/>
    <property type="match status" value="1"/>
</dbReference>
<keyword evidence="3 10" id="KW-0812">Transmembrane</keyword>
<name>A0A1H4PGQ5_9BACT</name>
<feature type="transmembrane region" description="Helical" evidence="10">
    <location>
        <begin position="189"/>
        <end position="210"/>
    </location>
</feature>
<feature type="transmembrane region" description="Helical" evidence="10">
    <location>
        <begin position="356"/>
        <end position="374"/>
    </location>
</feature>
<evidence type="ECO:0000256" key="6">
    <source>
        <dbReference type="ARBA" id="ARBA00022989"/>
    </source>
</evidence>
<dbReference type="GO" id="GO:0034204">
    <property type="term" value="P:lipid translocation"/>
    <property type="evidence" value="ECO:0007669"/>
    <property type="project" value="TreeGrafter"/>
</dbReference>
<keyword evidence="7 10" id="KW-0472">Membrane</keyword>
<feature type="transmembrane region" description="Helical" evidence="10">
    <location>
        <begin position="410"/>
        <end position="432"/>
    </location>
</feature>
<feature type="transmembrane region" description="Helical" evidence="10">
    <location>
        <begin position="134"/>
        <end position="154"/>
    </location>
</feature>
<evidence type="ECO:0000256" key="4">
    <source>
        <dbReference type="ARBA" id="ARBA00022960"/>
    </source>
</evidence>
<comment type="similarity">
    <text evidence="9">Belongs to the MurJ/MviN family.</text>
</comment>
<evidence type="ECO:0000313" key="11">
    <source>
        <dbReference type="EMBL" id="SEC06575.1"/>
    </source>
</evidence>